<protein>
    <submittedName>
        <fullName evidence="1">Uncharacterized protein</fullName>
    </submittedName>
</protein>
<dbReference type="AlphaFoldDB" id="A0A8T4J2Q5"/>
<gene>
    <name evidence="1" type="ORF">KDA82_38160</name>
</gene>
<organism evidence="1 2">
    <name type="scientific">Streptomyces daliensis</name>
    <dbReference type="NCBI Taxonomy" id="299421"/>
    <lineage>
        <taxon>Bacteria</taxon>
        <taxon>Bacillati</taxon>
        <taxon>Actinomycetota</taxon>
        <taxon>Actinomycetes</taxon>
        <taxon>Kitasatosporales</taxon>
        <taxon>Streptomycetaceae</taxon>
        <taxon>Streptomyces</taxon>
    </lineage>
</organism>
<dbReference type="EMBL" id="JAGSMN010001717">
    <property type="protein sequence ID" value="MBR7678679.1"/>
    <property type="molecule type" value="Genomic_DNA"/>
</dbReference>
<keyword evidence="2" id="KW-1185">Reference proteome</keyword>
<dbReference type="Proteomes" id="UP000675554">
    <property type="component" value="Unassembled WGS sequence"/>
</dbReference>
<sequence length="72" mass="7637">MISTLVTLAASYCDRSRDRQRIPYASARTSNAMDPGLVRSTLRSSRSTRAAKAGRVGEVQIFGAAGFADADG</sequence>
<feature type="non-terminal residue" evidence="1">
    <location>
        <position position="72"/>
    </location>
</feature>
<evidence type="ECO:0000313" key="2">
    <source>
        <dbReference type="Proteomes" id="UP000675554"/>
    </source>
</evidence>
<reference evidence="1" key="1">
    <citation type="submission" date="2021-04" db="EMBL/GenBank/DDBJ databases">
        <title>Sequencing of actinobacteria type strains.</title>
        <authorList>
            <person name="Nguyen G.-S."/>
            <person name="Wentzel A."/>
        </authorList>
    </citation>
    <scope>NUCLEOTIDE SEQUENCE</scope>
    <source>
        <strain evidence="1">DSM 42095</strain>
    </source>
</reference>
<accession>A0A8T4J2Q5</accession>
<proteinExistence type="predicted"/>
<comment type="caution">
    <text evidence="1">The sequence shown here is derived from an EMBL/GenBank/DDBJ whole genome shotgun (WGS) entry which is preliminary data.</text>
</comment>
<evidence type="ECO:0000313" key="1">
    <source>
        <dbReference type="EMBL" id="MBR7678679.1"/>
    </source>
</evidence>
<name>A0A8T4J2Q5_9ACTN</name>